<protein>
    <submittedName>
        <fullName evidence="3">Predicted protein</fullName>
    </submittedName>
</protein>
<evidence type="ECO:0000256" key="1">
    <source>
        <dbReference type="SAM" id="Phobius"/>
    </source>
</evidence>
<feature type="transmembrane region" description="Helical" evidence="1">
    <location>
        <begin position="240"/>
        <end position="265"/>
    </location>
</feature>
<accession>D2VQS5</accession>
<keyword evidence="1" id="KW-0812">Transmembrane</keyword>
<dbReference type="KEGG" id="ngr:NAEGRDRAFT_71330"/>
<evidence type="ECO:0000313" key="4">
    <source>
        <dbReference type="Proteomes" id="UP000006671"/>
    </source>
</evidence>
<feature type="signal peptide" evidence="2">
    <location>
        <begin position="1"/>
        <end position="23"/>
    </location>
</feature>
<reference evidence="3 4" key="1">
    <citation type="journal article" date="2010" name="Cell">
        <title>The genome of Naegleria gruberi illuminates early eukaryotic versatility.</title>
        <authorList>
            <person name="Fritz-Laylin L.K."/>
            <person name="Prochnik S.E."/>
            <person name="Ginger M.L."/>
            <person name="Dacks J.B."/>
            <person name="Carpenter M.L."/>
            <person name="Field M.C."/>
            <person name="Kuo A."/>
            <person name="Paredez A."/>
            <person name="Chapman J."/>
            <person name="Pham J."/>
            <person name="Shu S."/>
            <person name="Neupane R."/>
            <person name="Cipriano M."/>
            <person name="Mancuso J."/>
            <person name="Tu H."/>
            <person name="Salamov A."/>
            <person name="Lindquist E."/>
            <person name="Shapiro H."/>
            <person name="Lucas S."/>
            <person name="Grigoriev I.V."/>
            <person name="Cande W.Z."/>
            <person name="Fulton C."/>
            <person name="Rokhsar D.S."/>
            <person name="Dawson S.C."/>
        </authorList>
    </citation>
    <scope>NUCLEOTIDE SEQUENCE [LARGE SCALE GENOMIC DNA]</scope>
    <source>
        <strain evidence="3 4">NEG-M</strain>
    </source>
</reference>
<keyword evidence="1" id="KW-1133">Transmembrane helix</keyword>
<dbReference type="RefSeq" id="XP_002673438.1">
    <property type="nucleotide sequence ID" value="XM_002673392.1"/>
</dbReference>
<evidence type="ECO:0000256" key="2">
    <source>
        <dbReference type="SAM" id="SignalP"/>
    </source>
</evidence>
<gene>
    <name evidence="3" type="ORF">NAEGRDRAFT_71330</name>
</gene>
<name>D2VQS5_NAEGR</name>
<dbReference type="AlphaFoldDB" id="D2VQS5"/>
<keyword evidence="4" id="KW-1185">Reference proteome</keyword>
<dbReference type="Proteomes" id="UP000006671">
    <property type="component" value="Unassembled WGS sequence"/>
</dbReference>
<feature type="chain" id="PRO_5003038760" evidence="2">
    <location>
        <begin position="24"/>
        <end position="278"/>
    </location>
</feature>
<proteinExistence type="predicted"/>
<organism evidence="4">
    <name type="scientific">Naegleria gruberi</name>
    <name type="common">Amoeba</name>
    <dbReference type="NCBI Taxonomy" id="5762"/>
    <lineage>
        <taxon>Eukaryota</taxon>
        <taxon>Discoba</taxon>
        <taxon>Heterolobosea</taxon>
        <taxon>Tetramitia</taxon>
        <taxon>Eutetramitia</taxon>
        <taxon>Vahlkampfiidae</taxon>
        <taxon>Naegleria</taxon>
    </lineage>
</organism>
<keyword evidence="1" id="KW-0472">Membrane</keyword>
<sequence length="278" mass="30927">MSNSTIISLVVSSMLLHLTLVHALNGYNVESKDNARITVNSGVYSISFSTLNNCPLTLGHLRYGNFLDLYELPTSIPSTFKVIANNVSSFSSSELYSFTFLTYFVLFNNESKPCYADTFSATMEVNLLTNSSSSFTLPYFVTTTFSIDDYGSNYDKLIIVKNTPSSLSLAFAYEILTERRPITPYEMDNNYEMNSNYPLNIRLEKTITSTTYMYLKCTTVSGCPISLSLGIRNKDYTEAIIGSLVGVIVLAVIVVIACGLALIIWRVRRSKYSPVIGN</sequence>
<evidence type="ECO:0000313" key="3">
    <source>
        <dbReference type="EMBL" id="EFC40694.1"/>
    </source>
</evidence>
<dbReference type="InParanoid" id="D2VQS5"/>
<keyword evidence="2" id="KW-0732">Signal</keyword>
<dbReference type="VEuPathDB" id="AmoebaDB:NAEGRDRAFT_71330"/>
<dbReference type="GeneID" id="8864505"/>
<dbReference type="EMBL" id="GG738890">
    <property type="protein sequence ID" value="EFC40694.1"/>
    <property type="molecule type" value="Genomic_DNA"/>
</dbReference>